<dbReference type="PANTHER" id="PTHR35176">
    <property type="entry name" value="HEME OXYGENASE HI_0854-RELATED"/>
    <property type="match status" value="1"/>
</dbReference>
<dbReference type="GO" id="GO:0070967">
    <property type="term" value="F:coenzyme F420 binding"/>
    <property type="evidence" value="ECO:0007669"/>
    <property type="project" value="TreeGrafter"/>
</dbReference>
<organism evidence="3 4">
    <name type="scientific">Antricoccus suffuscus</name>
    <dbReference type="NCBI Taxonomy" id="1629062"/>
    <lineage>
        <taxon>Bacteria</taxon>
        <taxon>Bacillati</taxon>
        <taxon>Actinomycetota</taxon>
        <taxon>Actinomycetes</taxon>
        <taxon>Geodermatophilales</taxon>
        <taxon>Antricoccaceae</taxon>
        <taxon>Antricoccus</taxon>
    </lineage>
</organism>
<dbReference type="OrthoDB" id="9812086at2"/>
<dbReference type="GO" id="GO:0005829">
    <property type="term" value="C:cytosol"/>
    <property type="evidence" value="ECO:0007669"/>
    <property type="project" value="TreeGrafter"/>
</dbReference>
<dbReference type="Pfam" id="PF01243">
    <property type="entry name" value="PNPOx_N"/>
    <property type="match status" value="1"/>
</dbReference>
<dbReference type="NCBIfam" id="TIGR03668">
    <property type="entry name" value="Rv0121_F420"/>
    <property type="match status" value="1"/>
</dbReference>
<protein>
    <submittedName>
        <fullName evidence="3">PPOX class probable F420-dependent enzyme</fullName>
    </submittedName>
</protein>
<dbReference type="AlphaFoldDB" id="A0A2T1A0F5"/>
<accession>A0A2T1A0F5</accession>
<evidence type="ECO:0000313" key="3">
    <source>
        <dbReference type="EMBL" id="PRZ42014.1"/>
    </source>
</evidence>
<dbReference type="InterPro" id="IPR011576">
    <property type="entry name" value="Pyridox_Oxase_N"/>
</dbReference>
<gene>
    <name evidence="3" type="ORF">CLV47_107142</name>
</gene>
<dbReference type="PANTHER" id="PTHR35176:SF2">
    <property type="entry name" value="F420H(2)-DEPENDENT REDUCTASE RV1155"/>
    <property type="match status" value="1"/>
</dbReference>
<sequence>MNDDERRRRFADARVARLATVTADGRPRIVPVVFALVGDAAYSAVDHKPKSTRKLGRLANVRATGVASILVDRYDEDWTSLWWVRVDGVARVLDADSVDGSRGIDALVGKYPQYADARPLGPVIRVDVRRWSAWDGSIPE</sequence>
<name>A0A2T1A0F5_9ACTN</name>
<dbReference type="GO" id="GO:0016627">
    <property type="term" value="F:oxidoreductase activity, acting on the CH-CH group of donors"/>
    <property type="evidence" value="ECO:0007669"/>
    <property type="project" value="TreeGrafter"/>
</dbReference>
<keyword evidence="4" id="KW-1185">Reference proteome</keyword>
<dbReference type="RefSeq" id="WP_106348958.1">
    <property type="nucleotide sequence ID" value="NZ_PVUE01000007.1"/>
</dbReference>
<proteinExistence type="predicted"/>
<comment type="caution">
    <text evidence="3">The sequence shown here is derived from an EMBL/GenBank/DDBJ whole genome shotgun (WGS) entry which is preliminary data.</text>
</comment>
<dbReference type="Proteomes" id="UP000237752">
    <property type="component" value="Unassembled WGS sequence"/>
</dbReference>
<evidence type="ECO:0000256" key="1">
    <source>
        <dbReference type="ARBA" id="ARBA00023002"/>
    </source>
</evidence>
<reference evidence="3 4" key="1">
    <citation type="submission" date="2018-03" db="EMBL/GenBank/DDBJ databases">
        <title>Genomic Encyclopedia of Archaeal and Bacterial Type Strains, Phase II (KMG-II): from individual species to whole genera.</title>
        <authorList>
            <person name="Goeker M."/>
        </authorList>
    </citation>
    <scope>NUCLEOTIDE SEQUENCE [LARGE SCALE GENOMIC DNA]</scope>
    <source>
        <strain evidence="3 4">DSM 100065</strain>
    </source>
</reference>
<dbReference type="Gene3D" id="2.30.110.10">
    <property type="entry name" value="Electron Transport, Fmn-binding Protein, Chain A"/>
    <property type="match status" value="1"/>
</dbReference>
<dbReference type="InterPro" id="IPR012349">
    <property type="entry name" value="Split_barrel_FMN-bd"/>
</dbReference>
<dbReference type="EMBL" id="PVUE01000007">
    <property type="protein sequence ID" value="PRZ42014.1"/>
    <property type="molecule type" value="Genomic_DNA"/>
</dbReference>
<evidence type="ECO:0000313" key="4">
    <source>
        <dbReference type="Proteomes" id="UP000237752"/>
    </source>
</evidence>
<dbReference type="SUPFAM" id="SSF50475">
    <property type="entry name" value="FMN-binding split barrel"/>
    <property type="match status" value="1"/>
</dbReference>
<evidence type="ECO:0000259" key="2">
    <source>
        <dbReference type="Pfam" id="PF01243"/>
    </source>
</evidence>
<feature type="domain" description="Pyridoxamine 5'-phosphate oxidase N-terminal" evidence="2">
    <location>
        <begin position="4"/>
        <end position="134"/>
    </location>
</feature>
<keyword evidence="1" id="KW-0560">Oxidoreductase</keyword>
<dbReference type="InterPro" id="IPR019967">
    <property type="entry name" value="F420-dep_enz_PPOX_Rv0121"/>
</dbReference>
<dbReference type="InterPro" id="IPR052019">
    <property type="entry name" value="F420H2_bilvrd_red/Heme_oxyg"/>
</dbReference>